<evidence type="ECO:0000313" key="6">
    <source>
        <dbReference type="Proteomes" id="UP000053372"/>
    </source>
</evidence>
<evidence type="ECO:0000256" key="1">
    <source>
        <dbReference type="SAM" id="Coils"/>
    </source>
</evidence>
<evidence type="ECO:0000256" key="2">
    <source>
        <dbReference type="SAM" id="Phobius"/>
    </source>
</evidence>
<organism evidence="5 6">
    <name type="scientific">Mastigocoleus testarum BC008</name>
    <dbReference type="NCBI Taxonomy" id="371196"/>
    <lineage>
        <taxon>Bacteria</taxon>
        <taxon>Bacillati</taxon>
        <taxon>Cyanobacteriota</taxon>
        <taxon>Cyanophyceae</taxon>
        <taxon>Nostocales</taxon>
        <taxon>Hapalosiphonaceae</taxon>
        <taxon>Mastigocoleus</taxon>
    </lineage>
</organism>
<dbReference type="AlphaFoldDB" id="A0A0V7ZFX0"/>
<gene>
    <name evidence="5" type="ORF">BC008_13535</name>
</gene>
<sequence length="293" mass="32560">MQYKSTLFLMLLFAGTIFTSCASSTTESIKISESGEVSSDTFVAQRVSDASSKLIESPQAVKASRPKTQLIKKAAMTAIVDSVEESIDAVLEIITKQQGDLIKLEQKQPRNNRTPYKALIQMRVPQNLLTLTLDELAKLGTVQSRNITAQDVSDRLVDIQARLNNLRKTEANLQKLIDRAKSVKDILSVTQELSKVREQIERIDAQLKNLQNQVAYSTITLNLEAAVVNSSPKPNFGSQIKSTWNNSSNSVVEFTIGLLKIGIWLVAYTPYLLIMLAAAYGINKWRRSSNNLN</sequence>
<keyword evidence="6" id="KW-1185">Reference proteome</keyword>
<dbReference type="InterPro" id="IPR025645">
    <property type="entry name" value="DUF4349"/>
</dbReference>
<dbReference type="EMBL" id="LMTZ01000137">
    <property type="protein sequence ID" value="KST63482.1"/>
    <property type="molecule type" value="Genomic_DNA"/>
</dbReference>
<dbReference type="PROSITE" id="PS51257">
    <property type="entry name" value="PROKAR_LIPOPROTEIN"/>
    <property type="match status" value="1"/>
</dbReference>
<feature type="signal peptide" evidence="3">
    <location>
        <begin position="1"/>
        <end position="22"/>
    </location>
</feature>
<accession>A0A0V7ZFX0</accession>
<name>A0A0V7ZFX0_9CYAN</name>
<evidence type="ECO:0000259" key="4">
    <source>
        <dbReference type="Pfam" id="PF14257"/>
    </source>
</evidence>
<reference evidence="5 6" key="1">
    <citation type="journal article" date="2015" name="Genome Announc.">
        <title>Draft Genome of the Euendolithic (true boring) Cyanobacterium Mastigocoleus testarum strain BC008.</title>
        <authorList>
            <person name="Guida B.S."/>
            <person name="Garcia-Pichel F."/>
        </authorList>
    </citation>
    <scope>NUCLEOTIDE SEQUENCE [LARGE SCALE GENOMIC DNA]</scope>
    <source>
        <strain evidence="5 6">BC008</strain>
    </source>
</reference>
<dbReference type="Pfam" id="PF14257">
    <property type="entry name" value="DUF4349"/>
    <property type="match status" value="1"/>
</dbReference>
<feature type="chain" id="PRO_5006890081" description="DUF4349 domain-containing protein" evidence="3">
    <location>
        <begin position="23"/>
        <end position="293"/>
    </location>
</feature>
<proteinExistence type="predicted"/>
<dbReference type="RefSeq" id="WP_036264727.1">
    <property type="nucleotide sequence ID" value="NZ_LMTZ01000137.1"/>
</dbReference>
<keyword evidence="2" id="KW-0812">Transmembrane</keyword>
<keyword evidence="3" id="KW-0732">Signal</keyword>
<evidence type="ECO:0000256" key="3">
    <source>
        <dbReference type="SAM" id="SignalP"/>
    </source>
</evidence>
<dbReference type="Proteomes" id="UP000053372">
    <property type="component" value="Unassembled WGS sequence"/>
</dbReference>
<keyword evidence="2" id="KW-1133">Transmembrane helix</keyword>
<comment type="caution">
    <text evidence="5">The sequence shown here is derived from an EMBL/GenBank/DDBJ whole genome shotgun (WGS) entry which is preliminary data.</text>
</comment>
<keyword evidence="1" id="KW-0175">Coiled coil</keyword>
<feature type="domain" description="DUF4349" evidence="4">
    <location>
        <begin position="69"/>
        <end position="280"/>
    </location>
</feature>
<feature type="coiled-coil region" evidence="1">
    <location>
        <begin position="149"/>
        <end position="213"/>
    </location>
</feature>
<keyword evidence="2" id="KW-0472">Membrane</keyword>
<evidence type="ECO:0000313" key="5">
    <source>
        <dbReference type="EMBL" id="KST63482.1"/>
    </source>
</evidence>
<feature type="transmembrane region" description="Helical" evidence="2">
    <location>
        <begin position="261"/>
        <end position="282"/>
    </location>
</feature>
<protein>
    <recommendedName>
        <fullName evidence="4">DUF4349 domain-containing protein</fullName>
    </recommendedName>
</protein>
<dbReference type="OrthoDB" id="528207at2"/>